<gene>
    <name evidence="4" type="ordered locus">Cpha266_0050</name>
</gene>
<dbReference type="AlphaFoldDB" id="A1BCJ3"/>
<dbReference type="GO" id="GO:0016209">
    <property type="term" value="F:antioxidant activity"/>
    <property type="evidence" value="ECO:0007669"/>
    <property type="project" value="InterPro"/>
</dbReference>
<dbReference type="HOGENOM" id="CLU_042529_11_2_10"/>
<dbReference type="GO" id="GO:0016491">
    <property type="term" value="F:oxidoreductase activity"/>
    <property type="evidence" value="ECO:0007669"/>
    <property type="project" value="InterPro"/>
</dbReference>
<dbReference type="SUPFAM" id="SSF52833">
    <property type="entry name" value="Thioredoxin-like"/>
    <property type="match status" value="1"/>
</dbReference>
<dbReference type="InterPro" id="IPR017937">
    <property type="entry name" value="Thioredoxin_CS"/>
</dbReference>
<dbReference type="InterPro" id="IPR050553">
    <property type="entry name" value="Thioredoxin_ResA/DsbE_sf"/>
</dbReference>
<dbReference type="PROSITE" id="PS00194">
    <property type="entry name" value="THIOREDOXIN_1"/>
    <property type="match status" value="1"/>
</dbReference>
<dbReference type="PANTHER" id="PTHR42852:SF18">
    <property type="entry name" value="CHROMOSOME UNDETERMINED SCAFFOLD_47, WHOLE GENOME SHOTGUN SEQUENCE"/>
    <property type="match status" value="1"/>
</dbReference>
<feature type="chain" id="PRO_5002632482" evidence="2">
    <location>
        <begin position="28"/>
        <end position="180"/>
    </location>
</feature>
<dbReference type="RefSeq" id="WP_011743962.1">
    <property type="nucleotide sequence ID" value="NC_008639.1"/>
</dbReference>
<dbReference type="PROSITE" id="PS51352">
    <property type="entry name" value="THIOREDOXIN_2"/>
    <property type="match status" value="1"/>
</dbReference>
<dbReference type="Pfam" id="PF00578">
    <property type="entry name" value="AhpC-TSA"/>
    <property type="match status" value="1"/>
</dbReference>
<dbReference type="Gene3D" id="3.40.30.10">
    <property type="entry name" value="Glutaredoxin"/>
    <property type="match status" value="1"/>
</dbReference>
<name>A1BCJ3_CHLPD</name>
<dbReference type="InterPro" id="IPR013766">
    <property type="entry name" value="Thioredoxin_domain"/>
</dbReference>
<dbReference type="STRING" id="290317.Cpha266_0050"/>
<keyword evidence="1" id="KW-0676">Redox-active center</keyword>
<protein>
    <submittedName>
        <fullName evidence="4">Redoxin domain protein</fullName>
    </submittedName>
</protein>
<dbReference type="KEGG" id="cph:Cpha266_0050"/>
<dbReference type="EMBL" id="CP000492">
    <property type="protein sequence ID" value="ABL64120.1"/>
    <property type="molecule type" value="Genomic_DNA"/>
</dbReference>
<evidence type="ECO:0000259" key="3">
    <source>
        <dbReference type="PROSITE" id="PS51352"/>
    </source>
</evidence>
<dbReference type="OrthoDB" id="1098640at2"/>
<evidence type="ECO:0000256" key="1">
    <source>
        <dbReference type="ARBA" id="ARBA00023284"/>
    </source>
</evidence>
<dbReference type="InterPro" id="IPR000866">
    <property type="entry name" value="AhpC/TSA"/>
</dbReference>
<dbReference type="InterPro" id="IPR036249">
    <property type="entry name" value="Thioredoxin-like_sf"/>
</dbReference>
<keyword evidence="2" id="KW-0732">Signal</keyword>
<evidence type="ECO:0000313" key="4">
    <source>
        <dbReference type="EMBL" id="ABL64120.1"/>
    </source>
</evidence>
<sequence length="180" mass="19114" precursor="true">MNNMNRIITIVAAGFMLLLATVSTAGAAQPGTQYPVAPSFSVTGIDNRTITSQSLAGKVYIVNFFASWCPPCRAEIPAMIALQKAYKAKGFTFVGLAVNESGSTIRKFSLANGINYPVALADSKIIADYGRFIDGGIRAIPTSFIVDKSGRVVGIISGARDKAYFEAVILDLLKGTKPTK</sequence>
<organism evidence="4 5">
    <name type="scientific">Chlorobium phaeobacteroides (strain DSM 266 / SMG 266 / 2430)</name>
    <dbReference type="NCBI Taxonomy" id="290317"/>
    <lineage>
        <taxon>Bacteria</taxon>
        <taxon>Pseudomonadati</taxon>
        <taxon>Chlorobiota</taxon>
        <taxon>Chlorobiia</taxon>
        <taxon>Chlorobiales</taxon>
        <taxon>Chlorobiaceae</taxon>
        <taxon>Chlorobium/Pelodictyon group</taxon>
        <taxon>Chlorobium</taxon>
    </lineage>
</organism>
<proteinExistence type="predicted"/>
<keyword evidence="5" id="KW-1185">Reference proteome</keyword>
<reference evidence="4 5" key="1">
    <citation type="submission" date="2006-12" db="EMBL/GenBank/DDBJ databases">
        <title>Complete sequence of Chlorobium phaeobacteroides DSM 266.</title>
        <authorList>
            <consortium name="US DOE Joint Genome Institute"/>
            <person name="Copeland A."/>
            <person name="Lucas S."/>
            <person name="Lapidus A."/>
            <person name="Barry K."/>
            <person name="Detter J.C."/>
            <person name="Glavina del Rio T."/>
            <person name="Hammon N."/>
            <person name="Israni S."/>
            <person name="Pitluck S."/>
            <person name="Goltsman E."/>
            <person name="Schmutz J."/>
            <person name="Larimer F."/>
            <person name="Land M."/>
            <person name="Hauser L."/>
            <person name="Mikhailova N."/>
            <person name="Li T."/>
            <person name="Overmann J."/>
            <person name="Bryant D.A."/>
            <person name="Richardson P."/>
        </authorList>
    </citation>
    <scope>NUCLEOTIDE SEQUENCE [LARGE SCALE GENOMIC DNA]</scope>
    <source>
        <strain evidence="4 5">DSM 266</strain>
    </source>
</reference>
<evidence type="ECO:0000256" key="2">
    <source>
        <dbReference type="SAM" id="SignalP"/>
    </source>
</evidence>
<dbReference type="eggNOG" id="COG0526">
    <property type="taxonomic scope" value="Bacteria"/>
</dbReference>
<dbReference type="CDD" id="cd02966">
    <property type="entry name" value="TlpA_like_family"/>
    <property type="match status" value="1"/>
</dbReference>
<feature type="signal peptide" evidence="2">
    <location>
        <begin position="1"/>
        <end position="27"/>
    </location>
</feature>
<dbReference type="PANTHER" id="PTHR42852">
    <property type="entry name" value="THIOL:DISULFIDE INTERCHANGE PROTEIN DSBE"/>
    <property type="match status" value="1"/>
</dbReference>
<evidence type="ECO:0000313" key="5">
    <source>
        <dbReference type="Proteomes" id="UP000008701"/>
    </source>
</evidence>
<dbReference type="Proteomes" id="UP000008701">
    <property type="component" value="Chromosome"/>
</dbReference>
<feature type="domain" description="Thioredoxin" evidence="3">
    <location>
        <begin position="31"/>
        <end position="174"/>
    </location>
</feature>
<accession>A1BCJ3</accession>